<dbReference type="Proteomes" id="UP001163321">
    <property type="component" value="Chromosome 10"/>
</dbReference>
<keyword evidence="2" id="KW-1185">Reference proteome</keyword>
<gene>
    <name evidence="1" type="ORF">PsorP6_015365</name>
</gene>
<dbReference type="EMBL" id="CM047589">
    <property type="protein sequence ID" value="KAI9919922.1"/>
    <property type="molecule type" value="Genomic_DNA"/>
</dbReference>
<reference evidence="1 2" key="1">
    <citation type="journal article" date="2022" name="bioRxiv">
        <title>The genome of the oomycete Peronosclerospora sorghi, a cosmopolitan pathogen of maize and sorghum, is inflated with dispersed pseudogenes.</title>
        <authorList>
            <person name="Fletcher K."/>
            <person name="Martin F."/>
            <person name="Isakeit T."/>
            <person name="Cavanaugh K."/>
            <person name="Magill C."/>
            <person name="Michelmore R."/>
        </authorList>
    </citation>
    <scope>NUCLEOTIDE SEQUENCE [LARGE SCALE GENOMIC DNA]</scope>
    <source>
        <strain evidence="1">P6</strain>
    </source>
</reference>
<evidence type="ECO:0000313" key="2">
    <source>
        <dbReference type="Proteomes" id="UP001163321"/>
    </source>
</evidence>
<accession>A0ACC0WMX0</accession>
<name>A0ACC0WMX0_9STRA</name>
<sequence>MKQHFDKVVADRNYRAVSTSSFRLVRMICIHLQEFEHHRCKAADALFIYAFFRRKTDPSKRHKQIDSDKPQANKTQRECATNQKVCEPWHARGVLEGLIVATHLHDTNNLKKANGYEYQCHGYQRILLDTLQGFHLRRHFK</sequence>
<organism evidence="1 2">
    <name type="scientific">Peronosclerospora sorghi</name>
    <dbReference type="NCBI Taxonomy" id="230839"/>
    <lineage>
        <taxon>Eukaryota</taxon>
        <taxon>Sar</taxon>
        <taxon>Stramenopiles</taxon>
        <taxon>Oomycota</taxon>
        <taxon>Peronosporomycetes</taxon>
        <taxon>Peronosporales</taxon>
        <taxon>Peronosporaceae</taxon>
        <taxon>Peronosclerospora</taxon>
    </lineage>
</organism>
<evidence type="ECO:0000313" key="1">
    <source>
        <dbReference type="EMBL" id="KAI9919922.1"/>
    </source>
</evidence>
<protein>
    <submittedName>
        <fullName evidence="1">Uncharacterized protein</fullName>
    </submittedName>
</protein>
<comment type="caution">
    <text evidence="1">The sequence shown here is derived from an EMBL/GenBank/DDBJ whole genome shotgun (WGS) entry which is preliminary data.</text>
</comment>
<proteinExistence type="predicted"/>